<gene>
    <name evidence="2" type="ORF">D7V93_36930</name>
</gene>
<evidence type="ECO:0000313" key="3">
    <source>
        <dbReference type="Proteomes" id="UP000272888"/>
    </source>
</evidence>
<dbReference type="SUPFAM" id="SSF81296">
    <property type="entry name" value="E set domains"/>
    <property type="match status" value="1"/>
</dbReference>
<accession>A0A3A8NGR2</accession>
<name>A0A3A8NGR2_9BACT</name>
<dbReference type="GO" id="GO:0005085">
    <property type="term" value="F:guanyl-nucleotide exchange factor activity"/>
    <property type="evidence" value="ECO:0007669"/>
    <property type="project" value="TreeGrafter"/>
</dbReference>
<dbReference type="GO" id="GO:0005737">
    <property type="term" value="C:cytoplasm"/>
    <property type="evidence" value="ECO:0007669"/>
    <property type="project" value="TreeGrafter"/>
</dbReference>
<dbReference type="InterPro" id="IPR013783">
    <property type="entry name" value="Ig-like_fold"/>
</dbReference>
<dbReference type="PANTHER" id="PTHR45982">
    <property type="entry name" value="REGULATOR OF CHROMOSOME CONDENSATION"/>
    <property type="match status" value="1"/>
</dbReference>
<dbReference type="Pfam" id="PF13620">
    <property type="entry name" value="CarboxypepD_reg"/>
    <property type="match status" value="5"/>
</dbReference>
<dbReference type="CDD" id="cd00603">
    <property type="entry name" value="IPT_PCSR"/>
    <property type="match status" value="1"/>
</dbReference>
<dbReference type="Gene3D" id="2.60.40.10">
    <property type="entry name" value="Immunoglobulins"/>
    <property type="match status" value="1"/>
</dbReference>
<dbReference type="EMBL" id="RAWB01000634">
    <property type="protein sequence ID" value="RKH43557.1"/>
    <property type="molecule type" value="Genomic_DNA"/>
</dbReference>
<proteinExistence type="predicted"/>
<dbReference type="PROSITE" id="PS50012">
    <property type="entry name" value="RCC1_3"/>
    <property type="match status" value="4"/>
</dbReference>
<dbReference type="PROSITE" id="PS00626">
    <property type="entry name" value="RCC1_2"/>
    <property type="match status" value="1"/>
</dbReference>
<dbReference type="Proteomes" id="UP000272888">
    <property type="component" value="Unassembled WGS sequence"/>
</dbReference>
<dbReference type="InterPro" id="IPR002909">
    <property type="entry name" value="IPT_dom"/>
</dbReference>
<dbReference type="SUPFAM" id="SSF49452">
    <property type="entry name" value="Starch-binding domain-like"/>
    <property type="match status" value="5"/>
</dbReference>
<dbReference type="Pfam" id="PF13540">
    <property type="entry name" value="RCC1_2"/>
    <property type="match status" value="3"/>
</dbReference>
<dbReference type="Pfam" id="PF01833">
    <property type="entry name" value="TIG"/>
    <property type="match status" value="1"/>
</dbReference>
<comment type="caution">
    <text evidence="2">The sequence shown here is derived from an EMBL/GenBank/DDBJ whole genome shotgun (WGS) entry which is preliminary data.</text>
</comment>
<feature type="non-terminal residue" evidence="2">
    <location>
        <position position="1"/>
    </location>
</feature>
<dbReference type="InterPro" id="IPR000408">
    <property type="entry name" value="Reg_chr_condens"/>
</dbReference>
<dbReference type="PANTHER" id="PTHR45982:SF1">
    <property type="entry name" value="REGULATOR OF CHROMOSOME CONDENSATION"/>
    <property type="match status" value="1"/>
</dbReference>
<dbReference type="Gene3D" id="2.60.40.1120">
    <property type="entry name" value="Carboxypeptidase-like, regulatory domain"/>
    <property type="match status" value="5"/>
</dbReference>
<evidence type="ECO:0000313" key="2">
    <source>
        <dbReference type="EMBL" id="RKH43557.1"/>
    </source>
</evidence>
<dbReference type="GO" id="GO:0030246">
    <property type="term" value="F:carbohydrate binding"/>
    <property type="evidence" value="ECO:0007669"/>
    <property type="project" value="InterPro"/>
</dbReference>
<dbReference type="AlphaFoldDB" id="A0A3A8NGR2"/>
<dbReference type="InterPro" id="IPR014756">
    <property type="entry name" value="Ig_E-set"/>
</dbReference>
<organism evidence="2 3">
    <name type="scientific">Corallococcus llansteffanensis</name>
    <dbReference type="NCBI Taxonomy" id="2316731"/>
    <lineage>
        <taxon>Bacteria</taxon>
        <taxon>Pseudomonadati</taxon>
        <taxon>Myxococcota</taxon>
        <taxon>Myxococcia</taxon>
        <taxon>Myxococcales</taxon>
        <taxon>Cystobacterineae</taxon>
        <taxon>Myxococcaceae</taxon>
        <taxon>Corallococcus</taxon>
    </lineage>
</organism>
<protein>
    <recommendedName>
        <fullName evidence="1">IPT/TIG domain-containing protein</fullName>
    </recommendedName>
</protein>
<dbReference type="SUPFAM" id="SSF50985">
    <property type="entry name" value="RCC1/BLIP-II"/>
    <property type="match status" value="1"/>
</dbReference>
<dbReference type="Gene3D" id="2.130.10.30">
    <property type="entry name" value="Regulator of chromosome condensation 1/beta-lactamase-inhibitor protein II"/>
    <property type="match status" value="2"/>
</dbReference>
<evidence type="ECO:0000259" key="1">
    <source>
        <dbReference type="Pfam" id="PF01833"/>
    </source>
</evidence>
<dbReference type="InterPro" id="IPR051553">
    <property type="entry name" value="Ran_GTPase-activating"/>
</dbReference>
<dbReference type="InterPro" id="IPR009091">
    <property type="entry name" value="RCC1/BLIP-II"/>
</dbReference>
<dbReference type="RefSeq" id="WP_120647817.1">
    <property type="nucleotide sequence ID" value="NZ_RAWB01000634.1"/>
</dbReference>
<dbReference type="InterPro" id="IPR013784">
    <property type="entry name" value="Carb-bd-like_fold"/>
</dbReference>
<keyword evidence="3" id="KW-1185">Reference proteome</keyword>
<reference evidence="3" key="1">
    <citation type="submission" date="2018-09" db="EMBL/GenBank/DDBJ databases">
        <authorList>
            <person name="Livingstone P.G."/>
            <person name="Whitworth D.E."/>
        </authorList>
    </citation>
    <scope>NUCLEOTIDE SEQUENCE [LARGE SCALE GENOMIC DNA]</scope>
    <source>
        <strain evidence="3">CA051B</strain>
    </source>
</reference>
<sequence length="767" mass="79259">DAASPEGIEVALTGTALRATTNASGGFLLEAVPPGTYELTASKPGYATVRQSLSLSAGDAPTLSLSMQRARGRLSGVITLEAASTSAGIAVTLTGTSAATTTDAEGRFVLEDLPLGPSALVAVKDGYTALQLSVEVKERDSTPVTQVLARIRGRVEGQVRLEGSTAHDGIQVSLLGETPRATTDAEGRFVLGNLLPGTYTLLAEKDLFVVARQQVVVKASEAASVTLTLPRMKGEVRGSVSRDDAGDLENGGIEVSVTGTTLRTTTSAEGLFVFTGVPTGRQEVRASLEGYAEDRQPVQVQEGPGVFTALTLVRLRGRVEGQVTLSDGASASGITVSLTGTNTRATTDAEGRFVMAGIPTGTYEVVTRKEHYTQETRSVEVTAGATATTSFLLTRLQPPTVTTFSERGVQGGRLTLTGENLDYSRDTFSVTVGGVAATEVLFRSNTRIILRLPHTVSPGLWDVVMKTEDPSRTFSAKIRVVAQTTLASGLFYALGVKPDATLGYFSGFSSEPVEDVPEKAKTGIVSVSSGEKDALALREDGTVVAWGRNSNGQGNVPQGLAGVIAIASGFNFNVALKDDGTVVAWGANGSGQSTVPEGLTDVIALSAGVSHALALKADGTVVAWGNNNYGQSTVPEGLTDVVQVSAGRNQSVARRADGSLVVWGYPPVGTPLPQGLTGVTTVALSRNSEIYGLAVTSDTSVIAWGEADDTLGTGVPPPVQANVVALVAGPDFASLALYRDGSVAAWGLSAGSTLELPRGLVLRVPAP</sequence>
<feature type="domain" description="IPT/TIG" evidence="1">
    <location>
        <begin position="399"/>
        <end position="469"/>
    </location>
</feature>